<evidence type="ECO:0000313" key="3">
    <source>
        <dbReference type="Proteomes" id="UP000541154"/>
    </source>
</evidence>
<proteinExistence type="predicted"/>
<evidence type="ECO:0000256" key="1">
    <source>
        <dbReference type="SAM" id="Phobius"/>
    </source>
</evidence>
<accession>A0A8H6A4K9</accession>
<keyword evidence="3" id="KW-1185">Reference proteome</keyword>
<feature type="transmembrane region" description="Helical" evidence="1">
    <location>
        <begin position="319"/>
        <end position="338"/>
    </location>
</feature>
<dbReference type="EMBL" id="SPNV01000097">
    <property type="protein sequence ID" value="KAF5861517.1"/>
    <property type="molecule type" value="Genomic_DNA"/>
</dbReference>
<evidence type="ECO:0000313" key="2">
    <source>
        <dbReference type="EMBL" id="KAF5861517.1"/>
    </source>
</evidence>
<keyword evidence="1" id="KW-0812">Transmembrane</keyword>
<comment type="caution">
    <text evidence="2">The sequence shown here is derived from an EMBL/GenBank/DDBJ whole genome shotgun (WGS) entry which is preliminary data.</text>
</comment>
<keyword evidence="1" id="KW-0472">Membrane</keyword>
<sequence length="342" mass="38129">MAYTPRPNFLLSLFRQSLNTFIHSSGDYPLLARAHRLLQEEPGQANSPVLLIPISVGIALHLLIQYVVGHVMMSVLILETANTQANSHELGGGKRTPSCQRLIRTLSSLYSKGGLRLLFSGFGAACSYWAAQSCVTKLLSSLVLPYKSLQPLAYITSSVLLAETHFFWSARTILIREDQINNVSRHRNWRRWKSLAVPALIHAATETFMNHSPAIIEDLTSTPQEHVTVAIKSNIIMSDILVSAFMLVLHVLLLLPSYIVLISVEASFLPQTCETIVLSSSSQRARCVRELFPTAELPLQAQKAWQMVGTGRLLWCLELHVKMCFCLLSITAIVHSLVRYLL</sequence>
<dbReference type="Proteomes" id="UP000541154">
    <property type="component" value="Unassembled WGS sequence"/>
</dbReference>
<keyword evidence="1" id="KW-1133">Transmembrane helix</keyword>
<dbReference type="AlphaFoldDB" id="A0A8H6A4K9"/>
<feature type="transmembrane region" description="Helical" evidence="1">
    <location>
        <begin position="49"/>
        <end position="68"/>
    </location>
</feature>
<name>A0A8H6A4K9_PETAA</name>
<protein>
    <submittedName>
        <fullName evidence="2">Uncharacterized protein</fullName>
    </submittedName>
</protein>
<organism evidence="2 3">
    <name type="scientific">Petromyces alliaceus</name>
    <name type="common">Aspergillus alliaceus</name>
    <dbReference type="NCBI Taxonomy" id="209559"/>
    <lineage>
        <taxon>Eukaryota</taxon>
        <taxon>Fungi</taxon>
        <taxon>Dikarya</taxon>
        <taxon>Ascomycota</taxon>
        <taxon>Pezizomycotina</taxon>
        <taxon>Eurotiomycetes</taxon>
        <taxon>Eurotiomycetidae</taxon>
        <taxon>Eurotiales</taxon>
        <taxon>Aspergillaceae</taxon>
        <taxon>Aspergillus</taxon>
        <taxon>Aspergillus subgen. Circumdati</taxon>
    </lineage>
</organism>
<gene>
    <name evidence="2" type="ORF">ETB97_012843</name>
</gene>
<feature type="transmembrane region" description="Helical" evidence="1">
    <location>
        <begin position="240"/>
        <end position="261"/>
    </location>
</feature>
<reference evidence="2 3" key="1">
    <citation type="submission" date="2019-04" db="EMBL/GenBank/DDBJ databases">
        <title>Aspergillus burnettii sp. nov., novel species from soil in southeast Queensland.</title>
        <authorList>
            <person name="Gilchrist C.L.M."/>
            <person name="Pitt J.I."/>
            <person name="Lange L."/>
            <person name="Lacey H.J."/>
            <person name="Vuong D."/>
            <person name="Midgley D.J."/>
            <person name="Greenfield P."/>
            <person name="Bradbury M."/>
            <person name="Lacey E."/>
            <person name="Busk P.K."/>
            <person name="Pilgaard B."/>
            <person name="Chooi Y.H."/>
            <person name="Piggott A.M."/>
        </authorList>
    </citation>
    <scope>NUCLEOTIDE SEQUENCE [LARGE SCALE GENOMIC DNA]</scope>
    <source>
        <strain evidence="2 3">FRR 5400</strain>
    </source>
</reference>